<dbReference type="PANTHER" id="PTHR47074:SF11">
    <property type="entry name" value="REVERSE TRANSCRIPTASE-LIKE PROTEIN"/>
    <property type="match status" value="1"/>
</dbReference>
<feature type="region of interest" description="Disordered" evidence="1">
    <location>
        <begin position="162"/>
        <end position="192"/>
    </location>
</feature>
<dbReference type="InterPro" id="IPR026960">
    <property type="entry name" value="RVT-Znf"/>
</dbReference>
<dbReference type="Pfam" id="PF13456">
    <property type="entry name" value="RVT_3"/>
    <property type="match status" value="1"/>
</dbReference>
<dbReference type="AlphaFoldDB" id="A0A7J7P8H7"/>
<evidence type="ECO:0008006" key="6">
    <source>
        <dbReference type="Google" id="ProtNLM"/>
    </source>
</evidence>
<dbReference type="OrthoDB" id="1348681at2759"/>
<accession>A0A7J7P8H7</accession>
<gene>
    <name evidence="4" type="ORF">GIB67_021968</name>
</gene>
<evidence type="ECO:0000256" key="1">
    <source>
        <dbReference type="SAM" id="MobiDB-lite"/>
    </source>
</evidence>
<dbReference type="InterPro" id="IPR002156">
    <property type="entry name" value="RNaseH_domain"/>
</dbReference>
<dbReference type="GO" id="GO:0003676">
    <property type="term" value="F:nucleic acid binding"/>
    <property type="evidence" value="ECO:0007669"/>
    <property type="project" value="InterPro"/>
</dbReference>
<comment type="caution">
    <text evidence="4">The sequence shown here is derived from an EMBL/GenBank/DDBJ whole genome shotgun (WGS) entry which is preliminary data.</text>
</comment>
<reference evidence="4 5" key="1">
    <citation type="journal article" date="2020" name="IScience">
        <title>Genome Sequencing of the Endangered Kingdonia uniflora (Circaeasteraceae, Ranunculales) Reveals Potential Mechanisms of Evolutionary Specialization.</title>
        <authorList>
            <person name="Sun Y."/>
            <person name="Deng T."/>
            <person name="Zhang A."/>
            <person name="Moore M.J."/>
            <person name="Landis J.B."/>
            <person name="Lin N."/>
            <person name="Zhang H."/>
            <person name="Zhang X."/>
            <person name="Huang J."/>
            <person name="Zhang X."/>
            <person name="Sun H."/>
            <person name="Wang H."/>
        </authorList>
    </citation>
    <scope>NUCLEOTIDE SEQUENCE [LARGE SCALE GENOMIC DNA]</scope>
    <source>
        <strain evidence="4">TB1705</strain>
        <tissue evidence="4">Leaf</tissue>
    </source>
</reference>
<evidence type="ECO:0000259" key="3">
    <source>
        <dbReference type="Pfam" id="PF13966"/>
    </source>
</evidence>
<dbReference type="InterPro" id="IPR044730">
    <property type="entry name" value="RNase_H-like_dom_plant"/>
</dbReference>
<dbReference type="Gene3D" id="3.30.420.10">
    <property type="entry name" value="Ribonuclease H-like superfamily/Ribonuclease H"/>
    <property type="match status" value="1"/>
</dbReference>
<dbReference type="GO" id="GO:0004523">
    <property type="term" value="F:RNA-DNA hybrid ribonuclease activity"/>
    <property type="evidence" value="ECO:0007669"/>
    <property type="project" value="InterPro"/>
</dbReference>
<protein>
    <recommendedName>
        <fullName evidence="6">RNase H type-1 domain-containing protein</fullName>
    </recommendedName>
</protein>
<dbReference type="SUPFAM" id="SSF53098">
    <property type="entry name" value="Ribonuclease H-like"/>
    <property type="match status" value="1"/>
</dbReference>
<organism evidence="4 5">
    <name type="scientific">Kingdonia uniflora</name>
    <dbReference type="NCBI Taxonomy" id="39325"/>
    <lineage>
        <taxon>Eukaryota</taxon>
        <taxon>Viridiplantae</taxon>
        <taxon>Streptophyta</taxon>
        <taxon>Embryophyta</taxon>
        <taxon>Tracheophyta</taxon>
        <taxon>Spermatophyta</taxon>
        <taxon>Magnoliopsida</taxon>
        <taxon>Ranunculales</taxon>
        <taxon>Circaeasteraceae</taxon>
        <taxon>Kingdonia</taxon>
    </lineage>
</organism>
<feature type="domain" description="Reverse transcriptase zinc-binding" evidence="3">
    <location>
        <begin position="351"/>
        <end position="423"/>
    </location>
</feature>
<dbReference type="Proteomes" id="UP000541444">
    <property type="component" value="Unassembled WGS sequence"/>
</dbReference>
<feature type="domain" description="RNase H type-1" evidence="2">
    <location>
        <begin position="529"/>
        <end position="647"/>
    </location>
</feature>
<sequence>MTFGGNNIYELLLAGPPFNQLSNSCQKQVDFEVRPGPSILKANMSGAFSFGTRPEPIPLICHQAKPAISGPISLSPAHYDPSGPHSKANPPLLPRTLLPEFNSDTSPSIQPKPEWTPKQHKASLAISKMIYIPNCLKSKMSFQASPRPQGPRLRSANTQKFFSTKPEPLLSDPSSDSDGDTEALEMGFSSPEDAGWRTLTHHDFFTPKLAPNIAATGLKLTDDLDRHPPTPDPLKKHGPHWSNGESVDLWLEPWIPDIRYGRPEGPGPLTGFTTRVAGLIHPNSRSWNTELILTIFHPEIAEIISAIPLSSHLAKDVLRWKQEKIGILTVKSAHNYSTKEHSCHFADTNTAGTNRFSWDGIWQLQVPLCIQLFLWKVVQEGIPMKFNLWHGTADWDTNCTRCGSETESTAHALFFCTKIHDIWIESDLAIDFRSWNYSDCIYSIIYRCFLLSQEASNLFSFCSKLSTIMYAIWIYRNELVFERKIQTARETLAKAKRFLIVNPRNVLPMLNSRPPPFQAETLVGWHVINVDASWFSQDTPGGTSFIIKSHQNLIVCAGCGSIRAADPEEAEAVAVVRGMEAALRIGVLILTDCQRLVLAFRDSPEDLSWGALTWAPDIRALATRFEDFRFEFVHRSCNYDAYFLAAWGACTLDFAFLEGPQVSAFVDSVRPDR</sequence>
<evidence type="ECO:0000259" key="2">
    <source>
        <dbReference type="Pfam" id="PF13456"/>
    </source>
</evidence>
<dbReference type="CDD" id="cd06222">
    <property type="entry name" value="RNase_H_like"/>
    <property type="match status" value="1"/>
</dbReference>
<dbReference type="InterPro" id="IPR052929">
    <property type="entry name" value="RNase_H-like_EbsB-rel"/>
</dbReference>
<dbReference type="InterPro" id="IPR036397">
    <property type="entry name" value="RNaseH_sf"/>
</dbReference>
<dbReference type="EMBL" id="JACGCM010000182">
    <property type="protein sequence ID" value="KAF6175478.1"/>
    <property type="molecule type" value="Genomic_DNA"/>
</dbReference>
<evidence type="ECO:0000313" key="5">
    <source>
        <dbReference type="Proteomes" id="UP000541444"/>
    </source>
</evidence>
<dbReference type="Pfam" id="PF13966">
    <property type="entry name" value="zf-RVT"/>
    <property type="match status" value="1"/>
</dbReference>
<proteinExistence type="predicted"/>
<feature type="region of interest" description="Disordered" evidence="1">
    <location>
        <begin position="72"/>
        <end position="118"/>
    </location>
</feature>
<dbReference type="InterPro" id="IPR012337">
    <property type="entry name" value="RNaseH-like_sf"/>
</dbReference>
<name>A0A7J7P8H7_9MAGN</name>
<evidence type="ECO:0000313" key="4">
    <source>
        <dbReference type="EMBL" id="KAF6175478.1"/>
    </source>
</evidence>
<dbReference type="PANTHER" id="PTHR47074">
    <property type="entry name" value="BNAC02G40300D PROTEIN"/>
    <property type="match status" value="1"/>
</dbReference>
<keyword evidence="5" id="KW-1185">Reference proteome</keyword>